<dbReference type="Pfam" id="PF02874">
    <property type="entry name" value="ATP-synt_ab_N"/>
    <property type="match status" value="1"/>
</dbReference>
<evidence type="ECO:0000256" key="1">
    <source>
        <dbReference type="ARBA" id="ARBA00004370"/>
    </source>
</evidence>
<evidence type="ECO:0000259" key="11">
    <source>
        <dbReference type="Pfam" id="PF02874"/>
    </source>
</evidence>
<dbReference type="GO" id="GO:0045259">
    <property type="term" value="C:proton-transporting ATP synthase complex"/>
    <property type="evidence" value="ECO:0007669"/>
    <property type="project" value="UniProtKB-KW"/>
</dbReference>
<dbReference type="Gene3D" id="2.40.10.170">
    <property type="match status" value="1"/>
</dbReference>
<accession>A0A815MX65</accession>
<dbReference type="OrthoDB" id="14523at2759"/>
<proteinExistence type="inferred from homology"/>
<keyword evidence="6" id="KW-0406">Ion transport</keyword>
<evidence type="ECO:0000313" key="14">
    <source>
        <dbReference type="Proteomes" id="UP000663832"/>
    </source>
</evidence>
<evidence type="ECO:0000313" key="15">
    <source>
        <dbReference type="Proteomes" id="UP000663877"/>
    </source>
</evidence>
<keyword evidence="4" id="KW-0547">Nucleotide-binding</keyword>
<organism evidence="12 15">
    <name type="scientific">Adineta steineri</name>
    <dbReference type="NCBI Taxonomy" id="433720"/>
    <lineage>
        <taxon>Eukaryota</taxon>
        <taxon>Metazoa</taxon>
        <taxon>Spiralia</taxon>
        <taxon>Gnathifera</taxon>
        <taxon>Rotifera</taxon>
        <taxon>Eurotatoria</taxon>
        <taxon>Bdelloidea</taxon>
        <taxon>Adinetida</taxon>
        <taxon>Adinetidae</taxon>
        <taxon>Adineta</taxon>
    </lineage>
</organism>
<evidence type="ECO:0000256" key="6">
    <source>
        <dbReference type="ARBA" id="ARBA00023065"/>
    </source>
</evidence>
<comment type="caution">
    <text evidence="12">The sequence shown here is derived from an EMBL/GenBank/DDBJ whole genome shotgun (WGS) entry which is preliminary data.</text>
</comment>
<comment type="similarity">
    <text evidence="2">Belongs to the ATPase alpha/beta chains family.</text>
</comment>
<evidence type="ECO:0000256" key="10">
    <source>
        <dbReference type="SAM" id="MobiDB-lite"/>
    </source>
</evidence>
<gene>
    <name evidence="12" type="ORF">BJG266_LOCUS39027</name>
    <name evidence="13" type="ORF">QVE165_LOCUS44225</name>
</gene>
<dbReference type="SUPFAM" id="SSF50615">
    <property type="entry name" value="N-terminal domain of alpha and beta subunits of F1 ATP synthase"/>
    <property type="match status" value="1"/>
</dbReference>
<dbReference type="GO" id="GO:0005739">
    <property type="term" value="C:mitochondrion"/>
    <property type="evidence" value="ECO:0007669"/>
    <property type="project" value="GOC"/>
</dbReference>
<reference evidence="12" key="1">
    <citation type="submission" date="2021-02" db="EMBL/GenBank/DDBJ databases">
        <authorList>
            <person name="Nowell W R."/>
        </authorList>
    </citation>
    <scope>NUCLEOTIDE SEQUENCE</scope>
</reference>
<dbReference type="InterPro" id="IPR036121">
    <property type="entry name" value="ATPase_F1/V1/A1_a/bsu_N_sf"/>
</dbReference>
<evidence type="ECO:0000313" key="13">
    <source>
        <dbReference type="EMBL" id="CAF1512648.1"/>
    </source>
</evidence>
<keyword evidence="14" id="KW-1185">Reference proteome</keyword>
<feature type="domain" description="ATPase F1/V1/A1 complex alpha/beta subunit N-terminal" evidence="11">
    <location>
        <begin position="85"/>
        <end position="115"/>
    </location>
</feature>
<keyword evidence="9" id="KW-0066">ATP synthesis</keyword>
<keyword evidence="5" id="KW-0067">ATP-binding</keyword>
<keyword evidence="8" id="KW-0139">CF(1)</keyword>
<dbReference type="EMBL" id="CAJNOI010001595">
    <property type="protein sequence ID" value="CAF1425572.1"/>
    <property type="molecule type" value="Genomic_DNA"/>
</dbReference>
<dbReference type="Proteomes" id="UP000663877">
    <property type="component" value="Unassembled WGS sequence"/>
</dbReference>
<protein>
    <recommendedName>
        <fullName evidence="11">ATPase F1/V1/A1 complex alpha/beta subunit N-terminal domain-containing protein</fullName>
    </recommendedName>
</protein>
<comment type="subcellular location">
    <subcellularLocation>
        <location evidence="1">Membrane</location>
    </subcellularLocation>
</comment>
<name>A0A815MX65_9BILA</name>
<dbReference type="GO" id="GO:0042776">
    <property type="term" value="P:proton motive force-driven mitochondrial ATP synthesis"/>
    <property type="evidence" value="ECO:0007669"/>
    <property type="project" value="TreeGrafter"/>
</dbReference>
<evidence type="ECO:0000256" key="8">
    <source>
        <dbReference type="ARBA" id="ARBA00023196"/>
    </source>
</evidence>
<evidence type="ECO:0000256" key="9">
    <source>
        <dbReference type="ARBA" id="ARBA00023310"/>
    </source>
</evidence>
<feature type="region of interest" description="Disordered" evidence="10">
    <location>
        <begin position="48"/>
        <end position="78"/>
    </location>
</feature>
<sequence>MQGIRCACRRAGSVAQTVLGKQRHTVNTSKWSKLAYQPAANFHIVGKRNAAAQSAQQKQTATKQTQTGQQDKQPVQAAKGAKGRVVSVIGAVVDVQFDEQLPPILNALQVDGRQPKLIL</sequence>
<evidence type="ECO:0000256" key="7">
    <source>
        <dbReference type="ARBA" id="ARBA00023136"/>
    </source>
</evidence>
<dbReference type="InterPro" id="IPR050053">
    <property type="entry name" value="ATPase_alpha/beta_chains"/>
</dbReference>
<evidence type="ECO:0000256" key="5">
    <source>
        <dbReference type="ARBA" id="ARBA00022840"/>
    </source>
</evidence>
<feature type="compositionally biased region" description="Low complexity" evidence="10">
    <location>
        <begin position="50"/>
        <end position="73"/>
    </location>
</feature>
<dbReference type="AlphaFoldDB" id="A0A815MX65"/>
<evidence type="ECO:0000313" key="12">
    <source>
        <dbReference type="EMBL" id="CAF1425572.1"/>
    </source>
</evidence>
<dbReference type="GO" id="GO:0005524">
    <property type="term" value="F:ATP binding"/>
    <property type="evidence" value="ECO:0007669"/>
    <property type="project" value="UniProtKB-KW"/>
</dbReference>
<dbReference type="PANTHER" id="PTHR15184:SF71">
    <property type="entry name" value="ATP SYNTHASE SUBUNIT BETA, MITOCHONDRIAL"/>
    <property type="match status" value="1"/>
</dbReference>
<evidence type="ECO:0000256" key="3">
    <source>
        <dbReference type="ARBA" id="ARBA00022448"/>
    </source>
</evidence>
<dbReference type="PANTHER" id="PTHR15184">
    <property type="entry name" value="ATP SYNTHASE"/>
    <property type="match status" value="1"/>
</dbReference>
<dbReference type="Proteomes" id="UP000663832">
    <property type="component" value="Unassembled WGS sequence"/>
</dbReference>
<evidence type="ECO:0000256" key="2">
    <source>
        <dbReference type="ARBA" id="ARBA00008936"/>
    </source>
</evidence>
<keyword evidence="7" id="KW-0472">Membrane</keyword>
<dbReference type="GO" id="GO:0046933">
    <property type="term" value="F:proton-transporting ATP synthase activity, rotational mechanism"/>
    <property type="evidence" value="ECO:0007669"/>
    <property type="project" value="TreeGrafter"/>
</dbReference>
<keyword evidence="3" id="KW-0813">Transport</keyword>
<dbReference type="EMBL" id="CAJNOM010000588">
    <property type="protein sequence ID" value="CAF1512648.1"/>
    <property type="molecule type" value="Genomic_DNA"/>
</dbReference>
<dbReference type="InterPro" id="IPR004100">
    <property type="entry name" value="ATPase_F1/V1/A1_a/bsu_N"/>
</dbReference>
<evidence type="ECO:0000256" key="4">
    <source>
        <dbReference type="ARBA" id="ARBA00022741"/>
    </source>
</evidence>
<feature type="non-terminal residue" evidence="12">
    <location>
        <position position="119"/>
    </location>
</feature>